<dbReference type="AlphaFoldDB" id="A0A9W4X118"/>
<proteinExistence type="predicted"/>
<dbReference type="GO" id="GO:0003676">
    <property type="term" value="F:nucleic acid binding"/>
    <property type="evidence" value="ECO:0007669"/>
    <property type="project" value="InterPro"/>
</dbReference>
<name>A0A9W4X118_9GLOM</name>
<feature type="non-terminal residue" evidence="1">
    <location>
        <position position="1"/>
    </location>
</feature>
<evidence type="ECO:0000313" key="1">
    <source>
        <dbReference type="EMBL" id="CAI2200123.1"/>
    </source>
</evidence>
<reference evidence="1" key="1">
    <citation type="submission" date="2022-08" db="EMBL/GenBank/DDBJ databases">
        <authorList>
            <person name="Kallberg Y."/>
            <person name="Tangrot J."/>
            <person name="Rosling A."/>
        </authorList>
    </citation>
    <scope>NUCLEOTIDE SEQUENCE</scope>
    <source>
        <strain evidence="1">Wild A</strain>
    </source>
</reference>
<feature type="non-terminal residue" evidence="1">
    <location>
        <position position="54"/>
    </location>
</feature>
<keyword evidence="2" id="KW-1185">Reference proteome</keyword>
<evidence type="ECO:0000313" key="2">
    <source>
        <dbReference type="Proteomes" id="UP001153678"/>
    </source>
</evidence>
<sequence>DTLKSFFFKYGNIINVRMLTQGLWQHAYITYENPQDIALFYEQWSRYLYNDCVR</sequence>
<dbReference type="CDD" id="cd00590">
    <property type="entry name" value="RRM_SF"/>
    <property type="match status" value="1"/>
</dbReference>
<dbReference type="EMBL" id="CAMKVN010023398">
    <property type="protein sequence ID" value="CAI2200123.1"/>
    <property type="molecule type" value="Genomic_DNA"/>
</dbReference>
<dbReference type="Proteomes" id="UP001153678">
    <property type="component" value="Unassembled WGS sequence"/>
</dbReference>
<comment type="caution">
    <text evidence="1">The sequence shown here is derived from an EMBL/GenBank/DDBJ whole genome shotgun (WGS) entry which is preliminary data.</text>
</comment>
<dbReference type="SUPFAM" id="SSF54928">
    <property type="entry name" value="RNA-binding domain, RBD"/>
    <property type="match status" value="1"/>
</dbReference>
<dbReference type="OrthoDB" id="2362971at2759"/>
<gene>
    <name evidence="1" type="ORF">FWILDA_LOCUS19414</name>
</gene>
<organism evidence="1 2">
    <name type="scientific">Funneliformis geosporum</name>
    <dbReference type="NCBI Taxonomy" id="1117311"/>
    <lineage>
        <taxon>Eukaryota</taxon>
        <taxon>Fungi</taxon>
        <taxon>Fungi incertae sedis</taxon>
        <taxon>Mucoromycota</taxon>
        <taxon>Glomeromycotina</taxon>
        <taxon>Glomeromycetes</taxon>
        <taxon>Glomerales</taxon>
        <taxon>Glomeraceae</taxon>
        <taxon>Funneliformis</taxon>
    </lineage>
</organism>
<protein>
    <submittedName>
        <fullName evidence="1">12329_t:CDS:1</fullName>
    </submittedName>
</protein>
<dbReference type="InterPro" id="IPR035979">
    <property type="entry name" value="RBD_domain_sf"/>
</dbReference>
<accession>A0A9W4X118</accession>